<protein>
    <submittedName>
        <fullName evidence="1">Uncharacterized protein</fullName>
    </submittedName>
</protein>
<evidence type="ECO:0000313" key="1">
    <source>
        <dbReference type="EMBL" id="BAZ87215.1"/>
    </source>
</evidence>
<gene>
    <name evidence="1" type="ORF">NIES806_34360</name>
</gene>
<dbReference type="Proteomes" id="UP000218702">
    <property type="component" value="Chromosome"/>
</dbReference>
<organism evidence="1 2">
    <name type="scientific">Dolichospermum compactum NIES-806</name>
    <dbReference type="NCBI Taxonomy" id="1973481"/>
    <lineage>
        <taxon>Bacteria</taxon>
        <taxon>Bacillati</taxon>
        <taxon>Cyanobacteriota</taxon>
        <taxon>Cyanophyceae</taxon>
        <taxon>Nostocales</taxon>
        <taxon>Aphanizomenonaceae</taxon>
        <taxon>Dolichospermum</taxon>
        <taxon>Dolichospermum compactum</taxon>
    </lineage>
</organism>
<dbReference type="KEGG" id="dcm:NIES806_34360"/>
<dbReference type="OrthoDB" id="6228933at2"/>
<name>A0A1Z4V7H6_9CYAN</name>
<reference evidence="1 2" key="1">
    <citation type="submission" date="2017-06" db="EMBL/GenBank/DDBJ databases">
        <title>Genome sequencing of cyanobaciteial culture collection at National Institute for Environmental Studies (NIES).</title>
        <authorList>
            <person name="Hirose Y."/>
            <person name="Shimura Y."/>
            <person name="Fujisawa T."/>
            <person name="Nakamura Y."/>
            <person name="Kawachi M."/>
        </authorList>
    </citation>
    <scope>NUCLEOTIDE SEQUENCE [LARGE SCALE GENOMIC DNA]</scope>
    <source>
        <strain evidence="1 2">NIES-806</strain>
    </source>
</reference>
<dbReference type="AlphaFoldDB" id="A0A1Z4V7H6"/>
<keyword evidence="2" id="KW-1185">Reference proteome</keyword>
<dbReference type="RefSeq" id="WP_096669128.1">
    <property type="nucleotide sequence ID" value="NZ_AP018316.1"/>
</dbReference>
<accession>A0A1Z4V7H6</accession>
<sequence>MNGVSDPGNLTADFNLFDTTATQNLFAVQRNLHNQGPWKVNIPVIVGSQAINLTQITLNGYIFNGSGARQLNSRDFDLTIAFN</sequence>
<dbReference type="EMBL" id="AP018316">
    <property type="protein sequence ID" value="BAZ87215.1"/>
    <property type="molecule type" value="Genomic_DNA"/>
</dbReference>
<evidence type="ECO:0000313" key="2">
    <source>
        <dbReference type="Proteomes" id="UP000218702"/>
    </source>
</evidence>
<proteinExistence type="predicted"/>